<proteinExistence type="predicted"/>
<feature type="region of interest" description="Disordered" evidence="1">
    <location>
        <begin position="55"/>
        <end position="87"/>
    </location>
</feature>
<feature type="compositionally biased region" description="Polar residues" evidence="1">
    <location>
        <begin position="55"/>
        <end position="66"/>
    </location>
</feature>
<sequence>HTSGSQGSLSVLQTVLQIQHANTLPGSSLSLPPSHMYGNRLNPNSAMAALIAQSDNSQADQDLGDNSRSLVGRGGSPRGSLSPRSPVSSLQIRYDQSGNGCGENLPPVAASIEQLLERQWSEGQQFLLEQGTPSDSKYPQSVYYDFCQLLLRTAILCLSKNFNKIYFLL</sequence>
<evidence type="ECO:0000256" key="1">
    <source>
        <dbReference type="SAM" id="MobiDB-lite"/>
    </source>
</evidence>
<reference evidence="2" key="1">
    <citation type="submission" date="2025-08" db="UniProtKB">
        <authorList>
            <consortium name="Ensembl"/>
        </authorList>
    </citation>
    <scope>IDENTIFICATION</scope>
</reference>
<organism evidence="2 3">
    <name type="scientific">Zosterops lateralis melanops</name>
    <dbReference type="NCBI Taxonomy" id="1220523"/>
    <lineage>
        <taxon>Eukaryota</taxon>
        <taxon>Metazoa</taxon>
        <taxon>Chordata</taxon>
        <taxon>Craniata</taxon>
        <taxon>Vertebrata</taxon>
        <taxon>Euteleostomi</taxon>
        <taxon>Archelosauria</taxon>
        <taxon>Archosauria</taxon>
        <taxon>Dinosauria</taxon>
        <taxon>Saurischia</taxon>
        <taxon>Theropoda</taxon>
        <taxon>Coelurosauria</taxon>
        <taxon>Aves</taxon>
        <taxon>Neognathae</taxon>
        <taxon>Neoaves</taxon>
        <taxon>Telluraves</taxon>
        <taxon>Australaves</taxon>
        <taxon>Passeriformes</taxon>
        <taxon>Sylvioidea</taxon>
        <taxon>Zosteropidae</taxon>
        <taxon>Zosterops</taxon>
    </lineage>
</organism>
<dbReference type="AlphaFoldDB" id="A0A8D2NZL0"/>
<protein>
    <submittedName>
        <fullName evidence="2">Uncharacterized protein</fullName>
    </submittedName>
</protein>
<evidence type="ECO:0000313" key="2">
    <source>
        <dbReference type="Ensembl" id="ENSZLMP00000005776.1"/>
    </source>
</evidence>
<keyword evidence="3" id="KW-1185">Reference proteome</keyword>
<feature type="compositionally biased region" description="Low complexity" evidence="1">
    <location>
        <begin position="78"/>
        <end position="87"/>
    </location>
</feature>
<dbReference type="Proteomes" id="UP000694401">
    <property type="component" value="Unassembled WGS sequence"/>
</dbReference>
<reference evidence="2" key="2">
    <citation type="submission" date="2025-09" db="UniProtKB">
        <authorList>
            <consortium name="Ensembl"/>
        </authorList>
    </citation>
    <scope>IDENTIFICATION</scope>
</reference>
<accession>A0A8D2NZL0</accession>
<evidence type="ECO:0000313" key="3">
    <source>
        <dbReference type="Proteomes" id="UP000694401"/>
    </source>
</evidence>
<dbReference type="Ensembl" id="ENSZLMT00000005954.1">
    <property type="protein sequence ID" value="ENSZLMP00000005776.1"/>
    <property type="gene ID" value="ENSZLMG00000004076.1"/>
</dbReference>
<name>A0A8D2NZL0_ZOSLA</name>